<proteinExistence type="predicted"/>
<dbReference type="EMBL" id="FMYM01000008">
    <property type="protein sequence ID" value="SDC42320.1"/>
    <property type="molecule type" value="Genomic_DNA"/>
</dbReference>
<name>A0A1G6LGE3_9BACI</name>
<reference evidence="3" key="1">
    <citation type="submission" date="2016-09" db="EMBL/GenBank/DDBJ databases">
        <authorList>
            <person name="Varghese N."/>
            <person name="Submissions S."/>
        </authorList>
    </citation>
    <scope>NUCLEOTIDE SEQUENCE [LARGE SCALE GENOMIC DNA]</scope>
    <source>
        <strain evidence="3">25nlg</strain>
    </source>
</reference>
<feature type="chain" id="PRO_5038785626" evidence="1">
    <location>
        <begin position="17"/>
        <end position="61"/>
    </location>
</feature>
<gene>
    <name evidence="2" type="ORF">SAMN05421737_108119</name>
</gene>
<dbReference type="Proteomes" id="UP000242662">
    <property type="component" value="Unassembled WGS sequence"/>
</dbReference>
<keyword evidence="1" id="KW-0732">Signal</keyword>
<feature type="signal peptide" evidence="1">
    <location>
        <begin position="1"/>
        <end position="16"/>
    </location>
</feature>
<keyword evidence="3" id="KW-1185">Reference proteome</keyword>
<evidence type="ECO:0000313" key="2">
    <source>
        <dbReference type="EMBL" id="SDC42320.1"/>
    </source>
</evidence>
<evidence type="ECO:0000256" key="1">
    <source>
        <dbReference type="SAM" id="SignalP"/>
    </source>
</evidence>
<accession>A0A1G6LGE3</accession>
<sequence length="61" mass="6432">MKCRLCIIAMFTCVTAVVISSQTFDVAEDLGAVSLSKDIQLAGDGHPILSRSSHSPSVSHT</sequence>
<dbReference type="AlphaFoldDB" id="A0A1G6LGE3"/>
<dbReference type="STRING" id="1464122.SAMN05421737_108119"/>
<organism evidence="2 3">
    <name type="scientific">Shouchella lonarensis</name>
    <dbReference type="NCBI Taxonomy" id="1464122"/>
    <lineage>
        <taxon>Bacteria</taxon>
        <taxon>Bacillati</taxon>
        <taxon>Bacillota</taxon>
        <taxon>Bacilli</taxon>
        <taxon>Bacillales</taxon>
        <taxon>Bacillaceae</taxon>
        <taxon>Shouchella</taxon>
    </lineage>
</organism>
<evidence type="ECO:0000313" key="3">
    <source>
        <dbReference type="Proteomes" id="UP000242662"/>
    </source>
</evidence>
<protein>
    <submittedName>
        <fullName evidence="2">Uncharacterized protein</fullName>
    </submittedName>
</protein>